<gene>
    <name evidence="2" type="ORF">CRM94_28765</name>
</gene>
<comment type="caution">
    <text evidence="2">The sequence shown here is derived from an EMBL/GenBank/DDBJ whole genome shotgun (WGS) entry which is preliminary data.</text>
</comment>
<dbReference type="InterPro" id="IPR006015">
    <property type="entry name" value="Universal_stress_UspA"/>
</dbReference>
<protein>
    <submittedName>
        <fullName evidence="2">Universal stress protein</fullName>
    </submittedName>
</protein>
<dbReference type="RefSeq" id="WP_046579174.1">
    <property type="nucleotide sequence ID" value="NZ_CADEPO010000002.1"/>
</dbReference>
<organism evidence="2 3">
    <name type="scientific">Burkholderia gladioli</name>
    <name type="common">Pseudomonas marginata</name>
    <name type="synonym">Phytomonas marginata</name>
    <dbReference type="NCBI Taxonomy" id="28095"/>
    <lineage>
        <taxon>Bacteria</taxon>
        <taxon>Pseudomonadati</taxon>
        <taxon>Pseudomonadota</taxon>
        <taxon>Betaproteobacteria</taxon>
        <taxon>Burkholderiales</taxon>
        <taxon>Burkholderiaceae</taxon>
        <taxon>Burkholderia</taxon>
    </lineage>
</organism>
<name>A0A0M2QF54_BURGA</name>
<dbReference type="CDD" id="cd00293">
    <property type="entry name" value="USP-like"/>
    <property type="match status" value="1"/>
</dbReference>
<comment type="similarity">
    <text evidence="1">Belongs to the universal stress protein A family.</text>
</comment>
<dbReference type="InterPro" id="IPR014729">
    <property type="entry name" value="Rossmann-like_a/b/a_fold"/>
</dbReference>
<evidence type="ECO:0000313" key="2">
    <source>
        <dbReference type="EMBL" id="PEH38390.1"/>
    </source>
</evidence>
<dbReference type="PRINTS" id="PR01438">
    <property type="entry name" value="UNVRSLSTRESS"/>
</dbReference>
<sequence>MYQRIFAALDDSDGARRALDRAIDLARISGGTIDARYVVPDAPRLLDFDSGYADELEPSGRVSERAARVVADAEAALRRAGVRGTAQAIEAGGEDVSAVLVRAAIECNADLIVMGTHGRRGMRRFWLGSVAESLLRSARRPVLVVREARDR</sequence>
<dbReference type="Pfam" id="PF00582">
    <property type="entry name" value="Usp"/>
    <property type="match status" value="1"/>
</dbReference>
<accession>A0A0M2QF54</accession>
<dbReference type="Proteomes" id="UP000220629">
    <property type="component" value="Unassembled WGS sequence"/>
</dbReference>
<dbReference type="PANTHER" id="PTHR46268:SF15">
    <property type="entry name" value="UNIVERSAL STRESS PROTEIN HP_0031"/>
    <property type="match status" value="1"/>
</dbReference>
<dbReference type="SUPFAM" id="SSF52402">
    <property type="entry name" value="Adenine nucleotide alpha hydrolases-like"/>
    <property type="match status" value="1"/>
</dbReference>
<dbReference type="InterPro" id="IPR006016">
    <property type="entry name" value="UspA"/>
</dbReference>
<dbReference type="Gene3D" id="3.40.50.620">
    <property type="entry name" value="HUPs"/>
    <property type="match status" value="1"/>
</dbReference>
<reference evidence="3" key="1">
    <citation type="submission" date="2017-09" db="EMBL/GenBank/DDBJ databases">
        <title>FDA dAtabase for Regulatory Grade micrObial Sequences (FDA-ARGOS): Supporting development and validation of Infectious Disease Dx tests.</title>
        <authorList>
            <person name="Minogue T."/>
            <person name="Wolcott M."/>
            <person name="Wasieloski L."/>
            <person name="Aguilar W."/>
            <person name="Moore D."/>
            <person name="Tallon L."/>
            <person name="Sadzewicz L."/>
            <person name="Ott S."/>
            <person name="Zhao X."/>
            <person name="Nagaraj S."/>
            <person name="Vavikolanu K."/>
            <person name="Aluvathingal J."/>
            <person name="Nadendla S."/>
            <person name="Sichtig H."/>
        </authorList>
    </citation>
    <scope>NUCLEOTIDE SEQUENCE [LARGE SCALE GENOMIC DNA]</scope>
    <source>
        <strain evidence="3">FDAARGOS_390</strain>
    </source>
</reference>
<evidence type="ECO:0000256" key="1">
    <source>
        <dbReference type="ARBA" id="ARBA00008791"/>
    </source>
</evidence>
<dbReference type="AlphaFoldDB" id="A0A0M2QF54"/>
<dbReference type="PANTHER" id="PTHR46268">
    <property type="entry name" value="STRESS RESPONSE PROTEIN NHAX"/>
    <property type="match status" value="1"/>
</dbReference>
<dbReference type="EMBL" id="PDDY01000004">
    <property type="protein sequence ID" value="PEH38390.1"/>
    <property type="molecule type" value="Genomic_DNA"/>
</dbReference>
<evidence type="ECO:0000313" key="3">
    <source>
        <dbReference type="Proteomes" id="UP000220629"/>
    </source>
</evidence>
<proteinExistence type="inferred from homology"/>
<dbReference type="GeneID" id="66457871"/>